<feature type="region of interest" description="Disordered" evidence="1">
    <location>
        <begin position="135"/>
        <end position="157"/>
    </location>
</feature>
<organism evidence="2">
    <name type="scientific">Alectorobius mimon</name>
    <dbReference type="NCBI Taxonomy" id="360319"/>
    <lineage>
        <taxon>Eukaryota</taxon>
        <taxon>Metazoa</taxon>
        <taxon>Ecdysozoa</taxon>
        <taxon>Arthropoda</taxon>
        <taxon>Chelicerata</taxon>
        <taxon>Arachnida</taxon>
        <taxon>Acari</taxon>
        <taxon>Parasitiformes</taxon>
        <taxon>Ixodida</taxon>
        <taxon>Ixodoidea</taxon>
        <taxon>Argasidae</taxon>
        <taxon>Ornithodorinae</taxon>
        <taxon>Alectorobius</taxon>
    </lineage>
</organism>
<proteinExistence type="predicted"/>
<feature type="non-terminal residue" evidence="2">
    <location>
        <position position="157"/>
    </location>
</feature>
<feature type="non-terminal residue" evidence="2">
    <location>
        <position position="1"/>
    </location>
</feature>
<sequence length="157" mass="18000">ATNIYNMSHIVHLKTVPYQQTCNDRSVLAQTRKTCTTRTTYWRQIGHSLSCFPHAVHVHMWPHSRMTQSTLPSMQILHSCSFPISRSCSSSILRALHRCCQSHRTLSWRSRFSQQPRKSTKLRTRMRFICRTDSVSTDVSSGSSSREISGPVEGLSF</sequence>
<dbReference type="AlphaFoldDB" id="A0A147B6X7"/>
<accession>A0A147B6X7</accession>
<evidence type="ECO:0000256" key="1">
    <source>
        <dbReference type="SAM" id="MobiDB-lite"/>
    </source>
</evidence>
<protein>
    <submittedName>
        <fullName evidence="2">E3 ubiquitin protein ligase rififylin</fullName>
    </submittedName>
</protein>
<dbReference type="EMBL" id="GEIB01001948">
    <property type="protein sequence ID" value="JAR86487.1"/>
    <property type="molecule type" value="Transcribed_RNA"/>
</dbReference>
<name>A0A147B6X7_9ACAR</name>
<reference evidence="2" key="1">
    <citation type="submission" date="2016-03" db="EMBL/GenBank/DDBJ databases">
        <title>Gut transcriptome analysis on engorged females of Ornithodoros mimon (Acari: Argasidae) and phylogenetic inferences of soft ticks.</title>
        <authorList>
            <person name="Landulfo G.A."/>
            <person name="Giovanni D."/>
            <person name="Carvalho E."/>
            <person name="Junqueira-de-Azevedo I."/>
            <person name="Patane J."/>
            <person name="Mendoca R."/>
            <person name="Barros-Battesti D."/>
        </authorList>
    </citation>
    <scope>NUCLEOTIDE SEQUENCE</scope>
    <source>
        <strain evidence="2">Females</strain>
        <tissue evidence="2">Gut</tissue>
    </source>
</reference>
<evidence type="ECO:0000313" key="2">
    <source>
        <dbReference type="EMBL" id="JAR86487.1"/>
    </source>
</evidence>
<feature type="compositionally biased region" description="Low complexity" evidence="1">
    <location>
        <begin position="135"/>
        <end position="145"/>
    </location>
</feature>